<keyword evidence="6" id="KW-1185">Reference proteome</keyword>
<comment type="subcellular location">
    <subcellularLocation>
        <location evidence="1">Membrane</location>
        <topology evidence="1">Multi-pass membrane protein</topology>
    </subcellularLocation>
</comment>
<dbReference type="Proteomes" id="UP001501116">
    <property type="component" value="Unassembled WGS sequence"/>
</dbReference>
<dbReference type="EMBL" id="BAAANN010000019">
    <property type="protein sequence ID" value="GAA1968919.1"/>
    <property type="molecule type" value="Genomic_DNA"/>
</dbReference>
<evidence type="ECO:0000256" key="4">
    <source>
        <dbReference type="ARBA" id="ARBA00023136"/>
    </source>
</evidence>
<organism evidence="5 6">
    <name type="scientific">Amycolatopsis minnesotensis</name>
    <dbReference type="NCBI Taxonomy" id="337894"/>
    <lineage>
        <taxon>Bacteria</taxon>
        <taxon>Bacillati</taxon>
        <taxon>Actinomycetota</taxon>
        <taxon>Actinomycetes</taxon>
        <taxon>Pseudonocardiales</taxon>
        <taxon>Pseudonocardiaceae</taxon>
        <taxon>Amycolatopsis</taxon>
    </lineage>
</organism>
<sequence length="161" mass="17236">MILRRVARPLLAATFIFGGYNALRHAEGHAQMAKPFLDKTVGKRADMLPDSVPTDPETLVKIDGAVKVVAGTALALGKLPRLSSLALAGSLVPTTLAGHAFWEEKDPAQRQQHLIHFLKNAGLIGGLLVSAADTHGKPSLGWRAKRAAKKARKRAEDVLPN</sequence>
<evidence type="ECO:0000256" key="2">
    <source>
        <dbReference type="ARBA" id="ARBA00022692"/>
    </source>
</evidence>
<keyword evidence="3" id="KW-1133">Transmembrane helix</keyword>
<keyword evidence="4" id="KW-0472">Membrane</keyword>
<proteinExistence type="predicted"/>
<evidence type="ECO:0000256" key="3">
    <source>
        <dbReference type="ARBA" id="ARBA00022989"/>
    </source>
</evidence>
<gene>
    <name evidence="5" type="ORF">GCM10009754_47560</name>
</gene>
<reference evidence="5 6" key="1">
    <citation type="journal article" date="2019" name="Int. J. Syst. Evol. Microbiol.">
        <title>The Global Catalogue of Microorganisms (GCM) 10K type strain sequencing project: providing services to taxonomists for standard genome sequencing and annotation.</title>
        <authorList>
            <consortium name="The Broad Institute Genomics Platform"/>
            <consortium name="The Broad Institute Genome Sequencing Center for Infectious Disease"/>
            <person name="Wu L."/>
            <person name="Ma J."/>
        </authorList>
    </citation>
    <scope>NUCLEOTIDE SEQUENCE [LARGE SCALE GENOMIC DNA]</scope>
    <source>
        <strain evidence="5 6">JCM 14545</strain>
    </source>
</reference>
<comment type="caution">
    <text evidence="5">The sequence shown here is derived from an EMBL/GenBank/DDBJ whole genome shotgun (WGS) entry which is preliminary data.</text>
</comment>
<dbReference type="InterPro" id="IPR032808">
    <property type="entry name" value="DoxX"/>
</dbReference>
<evidence type="ECO:0000313" key="5">
    <source>
        <dbReference type="EMBL" id="GAA1968919.1"/>
    </source>
</evidence>
<keyword evidence="2" id="KW-0812">Transmembrane</keyword>
<name>A0ABN2RHD8_9PSEU</name>
<protein>
    <submittedName>
        <fullName evidence="5">DoxX family membrane protein</fullName>
    </submittedName>
</protein>
<evidence type="ECO:0000256" key="1">
    <source>
        <dbReference type="ARBA" id="ARBA00004141"/>
    </source>
</evidence>
<evidence type="ECO:0000313" key="6">
    <source>
        <dbReference type="Proteomes" id="UP001501116"/>
    </source>
</evidence>
<dbReference type="Pfam" id="PF07681">
    <property type="entry name" value="DoxX"/>
    <property type="match status" value="1"/>
</dbReference>
<dbReference type="RefSeq" id="WP_344422775.1">
    <property type="nucleotide sequence ID" value="NZ_BAAANN010000019.1"/>
</dbReference>
<accession>A0ABN2RHD8</accession>